<dbReference type="OrthoDB" id="5372079at2"/>
<accession>A0A5P8P053</accession>
<feature type="transmembrane region" description="Helical" evidence="1">
    <location>
        <begin position="386"/>
        <end position="406"/>
    </location>
</feature>
<dbReference type="PANTHER" id="PTHR40940:SF2">
    <property type="entry name" value="BATD"/>
    <property type="match status" value="1"/>
</dbReference>
<proteinExistence type="predicted"/>
<evidence type="ECO:0000313" key="4">
    <source>
        <dbReference type="Proteomes" id="UP000326944"/>
    </source>
</evidence>
<feature type="chain" id="PRO_5024798286" evidence="2">
    <location>
        <begin position="21"/>
        <end position="473"/>
    </location>
</feature>
<dbReference type="PANTHER" id="PTHR40940">
    <property type="entry name" value="PROTEIN BATD-RELATED"/>
    <property type="match status" value="1"/>
</dbReference>
<gene>
    <name evidence="3" type="ORF">FJR48_04840</name>
</gene>
<keyword evidence="1" id="KW-0472">Membrane</keyword>
<protein>
    <submittedName>
        <fullName evidence="3">Protein BatD</fullName>
    </submittedName>
</protein>
<dbReference type="AlphaFoldDB" id="A0A5P8P053"/>
<reference evidence="3 4" key="1">
    <citation type="submission" date="2019-09" db="EMBL/GenBank/DDBJ databases">
        <title>Sulfurimonas gotlandica sp. nov., a chemoautotrophic and psychrotolerant epsilonproteobacterium isolated from a pelagic redoxcline, and an emended description of the genus Sulfurimonas.</title>
        <authorList>
            <person name="Wang S."/>
            <person name="Jiang L."/>
            <person name="Shao S."/>
        </authorList>
    </citation>
    <scope>NUCLEOTIDE SEQUENCE [LARGE SCALE GENOMIC DNA]</scope>
    <source>
        <strain evidence="3 4">GYSZ_1</strain>
    </source>
</reference>
<dbReference type="Proteomes" id="UP000326944">
    <property type="component" value="Chromosome"/>
</dbReference>
<keyword evidence="2" id="KW-0732">Signal</keyword>
<dbReference type="EMBL" id="CP043617">
    <property type="protein sequence ID" value="QFR49086.1"/>
    <property type="molecule type" value="Genomic_DNA"/>
</dbReference>
<organism evidence="3 4">
    <name type="scientific">Sulfurimonas lithotrophica</name>
    <dbReference type="NCBI Taxonomy" id="2590022"/>
    <lineage>
        <taxon>Bacteria</taxon>
        <taxon>Pseudomonadati</taxon>
        <taxon>Campylobacterota</taxon>
        <taxon>Epsilonproteobacteria</taxon>
        <taxon>Campylobacterales</taxon>
        <taxon>Sulfurimonadaceae</taxon>
        <taxon>Sulfurimonas</taxon>
    </lineage>
</organism>
<keyword evidence="4" id="KW-1185">Reference proteome</keyword>
<evidence type="ECO:0000313" key="3">
    <source>
        <dbReference type="EMBL" id="QFR49086.1"/>
    </source>
</evidence>
<dbReference type="KEGG" id="sulg:FJR48_04840"/>
<evidence type="ECO:0000256" key="1">
    <source>
        <dbReference type="SAM" id="Phobius"/>
    </source>
</evidence>
<dbReference type="RefSeq" id="WP_152307029.1">
    <property type="nucleotide sequence ID" value="NZ_CP043617.1"/>
</dbReference>
<feature type="signal peptide" evidence="2">
    <location>
        <begin position="1"/>
        <end position="20"/>
    </location>
</feature>
<keyword evidence="1" id="KW-1133">Transmembrane helix</keyword>
<dbReference type="Pfam" id="PF13584">
    <property type="entry name" value="BatD"/>
    <property type="match status" value="3"/>
</dbReference>
<sequence length="473" mass="53107">MKNLGKIIIFLTFFISALNASVVASVDSSTITRGEMVTLSLKLEGEDIETPNIQTVCGEDVISTNSQTSIEMINGNFRKNYVLSYKFLPQKSCVIEPIAVNIGGKTEYTKKISINVETQKVTKDSPFILTLESSKDEVFVGESFEVTLLFKQKNNATAVDSEFVPPNLQGFWIKNESKPERFKDAEYTTTKVVYTMAAQREGMLKISEAKMKIALRSHITDSWGSWVPQIKWKTYFSNDLEIKVKKLPAGIELVGDFTIDAKVDKTSINPNEAVNLSIELVGLGNLEDIKTLKPSIDGVSIFDEKVEVNSNKLTQKIAFVSDKDFTIPPITLRYFDPQTKEIKTISTKEFKIDVKGVENKSEALNIKRQEVPDNETATSTSENLPFLWAVLIFISGILVGIVIMLFKPSINKDTNNGFDIKDEKKLLIKLLPYEDDKEVKELMNKLEANIYSAKKEPVDKKALKELIKRLGIS</sequence>
<keyword evidence="1" id="KW-0812">Transmembrane</keyword>
<dbReference type="InterPro" id="IPR025738">
    <property type="entry name" value="BatD"/>
</dbReference>
<evidence type="ECO:0000256" key="2">
    <source>
        <dbReference type="SAM" id="SignalP"/>
    </source>
</evidence>
<name>A0A5P8P053_9BACT</name>